<dbReference type="PROSITE" id="PS51257">
    <property type="entry name" value="PROKAR_LIPOPROTEIN"/>
    <property type="match status" value="1"/>
</dbReference>
<dbReference type="PIRSF" id="PIRSF002741">
    <property type="entry name" value="MppA"/>
    <property type="match status" value="1"/>
</dbReference>
<reference evidence="6 7" key="1">
    <citation type="journal article" date="2023" name="Int. J. Syst. Evol. Microbiol.">
        <title>Terrisporobacter hibernicus sp. nov., isolated from bovine faeces in Northern Ireland.</title>
        <authorList>
            <person name="Mitchell M."/>
            <person name="Nguyen S.V."/>
            <person name="Connor M."/>
            <person name="Fairley D.J."/>
            <person name="Donoghue O."/>
            <person name="Marshall H."/>
            <person name="Koolman L."/>
            <person name="McMullan G."/>
            <person name="Schaffer K.E."/>
            <person name="McGrath J.W."/>
            <person name="Fanning S."/>
        </authorList>
    </citation>
    <scope>NUCLEOTIDE SEQUENCE [LARGE SCALE GENOMIC DNA]</scope>
    <source>
        <strain evidence="6 7">MCA3</strain>
    </source>
</reference>
<sequence length="517" mass="57441">MKINKKIISLVLAGVLSAGFLVGCSSKSNEGGGSKSSKTFTYGTTAYNSSEAGINPHKGYSGWPAIRYGVTETLFKFNENMELEPWLATDYKIVDDYTVKINLRDDVKFSNGNKMTGDSVKACFESLIKINDRAPGDLAIKSIKADGQSIIIKSKNKVTTLLNYLSDPYGGIIDVSDWDEKGDTCIGTGPFIAKSVSGEEIDLDKNENYWGGKPKVDKVVVKSFTDGDTMTMALQNGEIDATQGLPYASLDLFKKNDDYKISSENTSRVYQIAYNYENKDLQNKKVRQAIAKSINKEDFTKTLLSGNGTPAVGAFPSNFSFGNEAVKGDDFDLEGAKKLLKEAGYKDSDNDGYVDKDGKNLTIRWLTYPSRMELPLLAESAQSTLKEIGIKVDVNSTENHKDYIEKGEYDVYASAFVTAPTGDPQYYITTHLLDDSAYNSGHYHSDKVEKLTKELRNEFDTKKRRDLAIKIQQEVLNDCAYTYASHLKMSLVMKKNIKGFEAHPSDYYEITSNLDIE</sequence>
<dbReference type="CDD" id="cd08490">
    <property type="entry name" value="PBP2_NikA_DppA_OppA_like_3"/>
    <property type="match status" value="1"/>
</dbReference>
<proteinExistence type="inferred from homology"/>
<keyword evidence="7" id="KW-1185">Reference proteome</keyword>
<dbReference type="GO" id="GO:1904680">
    <property type="term" value="F:peptide transmembrane transporter activity"/>
    <property type="evidence" value="ECO:0007669"/>
    <property type="project" value="TreeGrafter"/>
</dbReference>
<comment type="similarity">
    <text evidence="2">Belongs to the bacterial solute-binding protein 5 family.</text>
</comment>
<dbReference type="AlphaFoldDB" id="A0AAX2ZEE8"/>
<evidence type="ECO:0000259" key="5">
    <source>
        <dbReference type="Pfam" id="PF00496"/>
    </source>
</evidence>
<dbReference type="KEGG" id="tem:JW646_19070"/>
<dbReference type="SUPFAM" id="SSF53850">
    <property type="entry name" value="Periplasmic binding protein-like II"/>
    <property type="match status" value="1"/>
</dbReference>
<name>A0AAX2ZEE8_9FIRM</name>
<feature type="signal peptide" evidence="4">
    <location>
        <begin position="1"/>
        <end position="23"/>
    </location>
</feature>
<dbReference type="PANTHER" id="PTHR30290:SF81">
    <property type="entry name" value="OLIGOPEPTIDE-BINDING PROTEIN OPPA"/>
    <property type="match status" value="1"/>
</dbReference>
<gene>
    <name evidence="6" type="ORF">JW646_19070</name>
</gene>
<dbReference type="EMBL" id="CP081135">
    <property type="protein sequence ID" value="UEL47694.1"/>
    <property type="molecule type" value="Genomic_DNA"/>
</dbReference>
<dbReference type="GO" id="GO:0042597">
    <property type="term" value="C:periplasmic space"/>
    <property type="evidence" value="ECO:0007669"/>
    <property type="project" value="UniProtKB-ARBA"/>
</dbReference>
<evidence type="ECO:0000256" key="4">
    <source>
        <dbReference type="SAM" id="SignalP"/>
    </source>
</evidence>
<evidence type="ECO:0000256" key="3">
    <source>
        <dbReference type="ARBA" id="ARBA00022729"/>
    </source>
</evidence>
<keyword evidence="3 4" id="KW-0732">Signal</keyword>
<evidence type="ECO:0000256" key="1">
    <source>
        <dbReference type="ARBA" id="ARBA00004193"/>
    </source>
</evidence>
<accession>A0AAX2ZEE8</accession>
<dbReference type="GO" id="GO:0043190">
    <property type="term" value="C:ATP-binding cassette (ABC) transporter complex"/>
    <property type="evidence" value="ECO:0007669"/>
    <property type="project" value="InterPro"/>
</dbReference>
<dbReference type="Gene3D" id="3.10.105.10">
    <property type="entry name" value="Dipeptide-binding Protein, Domain 3"/>
    <property type="match status" value="1"/>
</dbReference>
<dbReference type="InterPro" id="IPR030678">
    <property type="entry name" value="Peptide/Ni-bd"/>
</dbReference>
<evidence type="ECO:0000313" key="6">
    <source>
        <dbReference type="EMBL" id="UEL47694.1"/>
    </source>
</evidence>
<feature type="chain" id="PRO_5043365441" evidence="4">
    <location>
        <begin position="24"/>
        <end position="517"/>
    </location>
</feature>
<dbReference type="GO" id="GO:0015833">
    <property type="term" value="P:peptide transport"/>
    <property type="evidence" value="ECO:0007669"/>
    <property type="project" value="TreeGrafter"/>
</dbReference>
<dbReference type="Proteomes" id="UP001198983">
    <property type="component" value="Chromosome"/>
</dbReference>
<dbReference type="InterPro" id="IPR023765">
    <property type="entry name" value="SBP_5_CS"/>
</dbReference>
<organism evidence="6 7">
    <name type="scientific">Terrisporobacter hibernicus</name>
    <dbReference type="NCBI Taxonomy" id="2813371"/>
    <lineage>
        <taxon>Bacteria</taxon>
        <taxon>Bacillati</taxon>
        <taxon>Bacillota</taxon>
        <taxon>Clostridia</taxon>
        <taxon>Peptostreptococcales</taxon>
        <taxon>Peptostreptococcaceae</taxon>
        <taxon>Terrisporobacter</taxon>
    </lineage>
</organism>
<dbReference type="PROSITE" id="PS01040">
    <property type="entry name" value="SBP_BACTERIAL_5"/>
    <property type="match status" value="1"/>
</dbReference>
<comment type="subcellular location">
    <subcellularLocation>
        <location evidence="1">Cell membrane</location>
        <topology evidence="1">Lipid-anchor</topology>
    </subcellularLocation>
</comment>
<dbReference type="InterPro" id="IPR039424">
    <property type="entry name" value="SBP_5"/>
</dbReference>
<evidence type="ECO:0000256" key="2">
    <source>
        <dbReference type="ARBA" id="ARBA00005695"/>
    </source>
</evidence>
<dbReference type="PANTHER" id="PTHR30290">
    <property type="entry name" value="PERIPLASMIC BINDING COMPONENT OF ABC TRANSPORTER"/>
    <property type="match status" value="1"/>
</dbReference>
<dbReference type="Pfam" id="PF00496">
    <property type="entry name" value="SBP_bac_5"/>
    <property type="match status" value="1"/>
</dbReference>
<protein>
    <submittedName>
        <fullName evidence="6">ABC transporter substrate-binding protein</fullName>
    </submittedName>
</protein>
<dbReference type="Gene3D" id="3.40.190.10">
    <property type="entry name" value="Periplasmic binding protein-like II"/>
    <property type="match status" value="1"/>
</dbReference>
<dbReference type="RefSeq" id="WP_228416026.1">
    <property type="nucleotide sequence ID" value="NZ_CP081135.1"/>
</dbReference>
<dbReference type="InterPro" id="IPR000914">
    <property type="entry name" value="SBP_5_dom"/>
</dbReference>
<feature type="domain" description="Solute-binding protein family 5" evidence="5">
    <location>
        <begin position="82"/>
        <end position="432"/>
    </location>
</feature>
<evidence type="ECO:0000313" key="7">
    <source>
        <dbReference type="Proteomes" id="UP001198983"/>
    </source>
</evidence>